<dbReference type="EMBL" id="OFSP01000039">
    <property type="protein sequence ID" value="SOY69089.1"/>
    <property type="molecule type" value="Genomic_DNA"/>
</dbReference>
<proteinExistence type="predicted"/>
<gene>
    <name evidence="1" type="ORF">CBM2589_A90559</name>
</gene>
<accession>A0A975XGA7</accession>
<evidence type="ECO:0000313" key="1">
    <source>
        <dbReference type="EMBL" id="SOY69089.1"/>
    </source>
</evidence>
<organism evidence="1 2">
    <name type="scientific">Cupriavidus taiwanensis</name>
    <dbReference type="NCBI Taxonomy" id="164546"/>
    <lineage>
        <taxon>Bacteria</taxon>
        <taxon>Pseudomonadati</taxon>
        <taxon>Pseudomonadota</taxon>
        <taxon>Betaproteobacteria</taxon>
        <taxon>Burkholderiales</taxon>
        <taxon>Burkholderiaceae</taxon>
        <taxon>Cupriavidus</taxon>
    </lineage>
</organism>
<comment type="caution">
    <text evidence="1">The sequence shown here is derived from an EMBL/GenBank/DDBJ whole genome shotgun (WGS) entry which is preliminary data.</text>
</comment>
<protein>
    <submittedName>
        <fullName evidence="1">Uncharacterized protein</fullName>
    </submittedName>
</protein>
<name>A0A975XGA7_9BURK</name>
<sequence>MEAPALTPALSRKREREYTSGVARLEALMLLRVCSPLPRAGEGRG</sequence>
<evidence type="ECO:0000313" key="2">
    <source>
        <dbReference type="Proteomes" id="UP000256297"/>
    </source>
</evidence>
<dbReference type="Proteomes" id="UP000256297">
    <property type="component" value="Chromosome CBM2589_a"/>
</dbReference>
<dbReference type="AlphaFoldDB" id="A0A975XGA7"/>
<reference evidence="1 2" key="1">
    <citation type="submission" date="2018-01" db="EMBL/GenBank/DDBJ databases">
        <authorList>
            <person name="Clerissi C."/>
        </authorList>
    </citation>
    <scope>NUCLEOTIDE SEQUENCE [LARGE SCALE GENOMIC DNA]</scope>
    <source>
        <strain evidence="1">Cupriavidus taiwanensis STM 3521</strain>
    </source>
</reference>